<sequence length="221" mass="23684">MMITSTGLNAATNTDVQTSSAVEDKTKLGKDDFMKLLLVQLQYQDPTEPMDTEKILTQTSQLATLEASDNTKNALEKLAESLGTAQQFTTIAAIGKTADLGSDSIARDKGASSTFEVYFPNDIQQGSVEIKDGNGNIVKTLDVGTNPAGVYQFSWDGTDNGGGSAEGGIYHVSATYEDSNNISRTTRLGAYPIESVRFDNGQTLVKLGSSYVPLENVKEVY</sequence>
<dbReference type="Pfam" id="PF13860">
    <property type="entry name" value="FlgD_ig"/>
    <property type="match status" value="1"/>
</dbReference>
<protein>
    <recommendedName>
        <fullName evidence="2 5">Basal-body rod modification protein FlgD</fullName>
    </recommendedName>
</protein>
<dbReference type="Proteomes" id="UP000886390">
    <property type="component" value="Unassembled WGS sequence"/>
</dbReference>
<comment type="function">
    <text evidence="4 5">Required for flagellar hook formation. May act as a scaffolding protein.</text>
</comment>
<dbReference type="GO" id="GO:0044781">
    <property type="term" value="P:bacterial-type flagellum organization"/>
    <property type="evidence" value="ECO:0007669"/>
    <property type="project" value="UniProtKB-UniRule"/>
</dbReference>
<dbReference type="Gene3D" id="2.60.40.4070">
    <property type="match status" value="1"/>
</dbReference>
<dbReference type="AlphaFoldDB" id="A0A7C3C3V0"/>
<comment type="caution">
    <text evidence="7">The sequence shown here is derived from an EMBL/GenBank/DDBJ whole genome shotgun (WGS) entry which is preliminary data.</text>
</comment>
<reference evidence="7" key="1">
    <citation type="journal article" date="2020" name="mSystems">
        <title>Genome- and Community-Level Interaction Insights into Carbon Utilization and Element Cycling Functions of Hydrothermarchaeota in Hydrothermal Sediment.</title>
        <authorList>
            <person name="Zhou Z."/>
            <person name="Liu Y."/>
            <person name="Xu W."/>
            <person name="Pan J."/>
            <person name="Luo Z.H."/>
            <person name="Li M."/>
        </authorList>
    </citation>
    <scope>NUCLEOTIDE SEQUENCE [LARGE SCALE GENOMIC DNA]</scope>
    <source>
        <strain evidence="7">HyVt-507</strain>
    </source>
</reference>
<dbReference type="InterPro" id="IPR005648">
    <property type="entry name" value="FlgD"/>
</dbReference>
<proteinExistence type="inferred from homology"/>
<name>A0A7C3C3V0_9BACT</name>
<keyword evidence="7" id="KW-0969">Cilium</keyword>
<evidence type="ECO:0000256" key="4">
    <source>
        <dbReference type="ARBA" id="ARBA00024746"/>
    </source>
</evidence>
<dbReference type="InterPro" id="IPR025965">
    <property type="entry name" value="FlgD/Vpr_Ig-like"/>
</dbReference>
<keyword evidence="3 5" id="KW-1005">Bacterial flagellum biogenesis</keyword>
<organism evidence="7">
    <name type="scientific">Sulfurimonas autotrophica</name>
    <dbReference type="NCBI Taxonomy" id="202747"/>
    <lineage>
        <taxon>Bacteria</taxon>
        <taxon>Pseudomonadati</taxon>
        <taxon>Campylobacterota</taxon>
        <taxon>Epsilonproteobacteria</taxon>
        <taxon>Campylobacterales</taxon>
        <taxon>Sulfurimonadaceae</taxon>
        <taxon>Sulfurimonas</taxon>
    </lineage>
</organism>
<evidence type="ECO:0000259" key="6">
    <source>
        <dbReference type="Pfam" id="PF13860"/>
    </source>
</evidence>
<evidence type="ECO:0000256" key="1">
    <source>
        <dbReference type="ARBA" id="ARBA00010577"/>
    </source>
</evidence>
<comment type="similarity">
    <text evidence="1 5">Belongs to the FlgD family.</text>
</comment>
<dbReference type="Pfam" id="PF03963">
    <property type="entry name" value="FlgD"/>
    <property type="match status" value="1"/>
</dbReference>
<accession>A0A7C3C3V0</accession>
<evidence type="ECO:0000313" key="7">
    <source>
        <dbReference type="EMBL" id="HFB53863.1"/>
    </source>
</evidence>
<evidence type="ECO:0000256" key="5">
    <source>
        <dbReference type="RuleBase" id="RU362076"/>
    </source>
</evidence>
<dbReference type="Gene3D" id="2.30.30.910">
    <property type="match status" value="1"/>
</dbReference>
<keyword evidence="7" id="KW-0282">Flagellum</keyword>
<feature type="domain" description="FlgD/Vpr Ig-like" evidence="6">
    <location>
        <begin position="102"/>
        <end position="178"/>
    </location>
</feature>
<evidence type="ECO:0000256" key="2">
    <source>
        <dbReference type="ARBA" id="ARBA00016013"/>
    </source>
</evidence>
<gene>
    <name evidence="7" type="ORF">ENJ67_03945</name>
</gene>
<keyword evidence="7" id="KW-0966">Cell projection</keyword>
<evidence type="ECO:0000256" key="3">
    <source>
        <dbReference type="ARBA" id="ARBA00022795"/>
    </source>
</evidence>
<dbReference type="EMBL" id="DRNH01000212">
    <property type="protein sequence ID" value="HFB53863.1"/>
    <property type="molecule type" value="Genomic_DNA"/>
</dbReference>